<evidence type="ECO:0000313" key="2">
    <source>
        <dbReference type="EMBL" id="KGP62300.1"/>
    </source>
</evidence>
<sequence length="754" mass="85390">MIILLVEPRSSRYIHINQETNKIHLMVPIVGGQEISTDNTCKATVELKGFFDGEALNTLNAYKNALEIDILLLEDGNPQRVMKQDRLAQIEIYIEAVKAMQYSYGKEVGKLLARPSNLYSIQLRPFEQDIQSTVINPTFNIERGNDDEGNPLSQLYNIMYRMFPNITVAINAPRTILTNVVLHALPKSPTFEDIQRVLGEQSLALFGLSIDFTKRTDTTLITKESIDTLMGFEDDATPQDYIDALLGACALDVWGSIPTPPFYSIPTATPVDERTERLSILTQFFLANLNVYCKAKGMSTQNFGVILDKDRALSQGLVDVVSQGLSAGNDVERAICNFFNANAELFELSSPLNSEDINTIKQKFARAYQTITATKENPHMDDFMILDMDATREFAKFATHQGCICVNFAEIVDPAVPNQNYFAGIRTDFAKHTAEIPHKNEWIASEIDIEPEILINRINNDQFVLLPESVKEDCYRIYPMFQIRQWLHDVAKGKQDEAEARLTASPANTQVFLRTPGVFTDYSGRTFHCTAYEYAYWAKDTHMCRMLERYMDEETKSQMLAHIDEMEHVDAAGKKIGLEYQQHGETHHSAHFELTPLIEALQYYINNHSNWLDTYDYDVIDNAWLAIGKAQRDVPAHVAQEYCRPGSFDPGSAFNEETLIRILTFYNSKTHREESWFPLESSDYGLGFQFILIRQRWEMTNGQGPGFLGGLAVLSGLPTDLASLIRLDQIRTSELSQLREHLIPPASNLASMGI</sequence>
<reference evidence="2 3" key="1">
    <citation type="submission" date="2014-05" db="EMBL/GenBank/DDBJ databases">
        <authorList>
            <person name="Rizzardi K."/>
            <person name="Winiecka-Krusnell J."/>
            <person name="Ramliden M."/>
            <person name="Alm E."/>
            <person name="Andersson S."/>
            <person name="Byfors S."/>
        </authorList>
    </citation>
    <scope>NUCLEOTIDE SEQUENCE [LARGE SCALE GENOMIC DNA]</scope>
    <source>
        <strain evidence="2 3">LEGN</strain>
    </source>
</reference>
<proteinExistence type="predicted"/>
<dbReference type="AlphaFoldDB" id="A0A0A2SMC3"/>
<dbReference type="OrthoDB" id="5653210at2"/>
<dbReference type="Pfam" id="PF18219">
    <property type="entry name" value="SidC_N"/>
    <property type="match status" value="1"/>
</dbReference>
<keyword evidence="3" id="KW-1185">Reference proteome</keyword>
<gene>
    <name evidence="2" type="ORF">EP47_12670</name>
</gene>
<evidence type="ECO:0000259" key="1">
    <source>
        <dbReference type="Pfam" id="PF18219"/>
    </source>
</evidence>
<protein>
    <recommendedName>
        <fullName evidence="1">SidC N-terminal domain-containing protein</fullName>
    </recommendedName>
</protein>
<dbReference type="InterPro" id="IPR041264">
    <property type="entry name" value="SidC_N"/>
</dbReference>
<organism evidence="2 3">
    <name type="scientific">Legionella norrlandica</name>
    <dbReference type="NCBI Taxonomy" id="1498499"/>
    <lineage>
        <taxon>Bacteria</taxon>
        <taxon>Pseudomonadati</taxon>
        <taxon>Pseudomonadota</taxon>
        <taxon>Gammaproteobacteria</taxon>
        <taxon>Legionellales</taxon>
        <taxon>Legionellaceae</taxon>
        <taxon>Legionella</taxon>
    </lineage>
</organism>
<dbReference type="RefSeq" id="WP_035891335.1">
    <property type="nucleotide sequence ID" value="NZ_JNCF01000083.1"/>
</dbReference>
<evidence type="ECO:0000313" key="3">
    <source>
        <dbReference type="Proteomes" id="UP000054422"/>
    </source>
</evidence>
<dbReference type="Proteomes" id="UP000054422">
    <property type="component" value="Unassembled WGS sequence"/>
</dbReference>
<comment type="caution">
    <text evidence="2">The sequence shown here is derived from an EMBL/GenBank/DDBJ whole genome shotgun (WGS) entry which is preliminary data.</text>
</comment>
<dbReference type="EMBL" id="JNCF01000083">
    <property type="protein sequence ID" value="KGP62300.1"/>
    <property type="molecule type" value="Genomic_DNA"/>
</dbReference>
<accession>A0A0A2SMC3</accession>
<name>A0A0A2SMC3_9GAMM</name>
<feature type="domain" description="SidC N-terminal" evidence="1">
    <location>
        <begin position="5"/>
        <end position="443"/>
    </location>
</feature>